<evidence type="ECO:0000313" key="3">
    <source>
        <dbReference type="Proteomes" id="UP000192223"/>
    </source>
</evidence>
<dbReference type="InterPro" id="IPR032675">
    <property type="entry name" value="LRR_dom_sf"/>
</dbReference>
<gene>
    <name evidence="4" type="primary">LOC108744054</name>
</gene>
<dbReference type="InParanoid" id="A0A1W4XQV7"/>
<accession>A0A1W4XQV7</accession>
<name>A0A1W4XQV7_AGRPL</name>
<proteinExistence type="predicted"/>
<reference evidence="4" key="1">
    <citation type="submission" date="2025-08" db="UniProtKB">
        <authorList>
            <consortium name="RefSeq"/>
        </authorList>
    </citation>
    <scope>IDENTIFICATION</scope>
    <source>
        <tissue evidence="4">Entire body</tissue>
    </source>
</reference>
<dbReference type="SMART" id="SM00365">
    <property type="entry name" value="LRR_SD22"/>
    <property type="match status" value="3"/>
</dbReference>
<dbReference type="RefSeq" id="XP_018335157.1">
    <property type="nucleotide sequence ID" value="XM_018479655.1"/>
</dbReference>
<evidence type="ECO:0000256" key="2">
    <source>
        <dbReference type="ARBA" id="ARBA00022737"/>
    </source>
</evidence>
<keyword evidence="2" id="KW-0677">Repeat</keyword>
<dbReference type="Gene3D" id="3.80.10.10">
    <property type="entry name" value="Ribonuclease Inhibitor"/>
    <property type="match status" value="1"/>
</dbReference>
<evidence type="ECO:0000256" key="1">
    <source>
        <dbReference type="ARBA" id="ARBA00022614"/>
    </source>
</evidence>
<dbReference type="STRING" id="224129.A0A1W4XQV7"/>
<dbReference type="PANTHER" id="PTHR18849:SF3">
    <property type="entry name" value="LEUCINE RICH REPEAT CONTAINING 23"/>
    <property type="match status" value="1"/>
</dbReference>
<dbReference type="AlphaFoldDB" id="A0A1W4XQV7"/>
<keyword evidence="3" id="KW-1185">Reference proteome</keyword>
<evidence type="ECO:0000313" key="4">
    <source>
        <dbReference type="RefSeq" id="XP_018335157.1"/>
    </source>
</evidence>
<sequence length="371" mass="42529">MAEDAGEAKSIPGEAVKELYYPLEEVIVEKRLTFEEAAKCLNTLGKDESGMRYAYLMITATDRKLTHVDIILNFKHVLFIDISGNYLTLDSLQILTNMPFLILLKAERNRMQSAALKPAPYLQLVIMKVLYNVTDNQVYNVQFVSEGLPELKQLELRGNFLPDFSGSFPTSIEKLYMAENRISKIISIDVCYLTNLKILHLRDNQIKKLNGFTEHLVNLEYLNLRQNRITKFREFRKLQCLPKLETLIVIANPVAGEENKMAGEEPGEEMFGEDQGPTDPVRIPLLVLLPNLKRINKMPVAVSEREDAYRIRDEKYTEIMAEDNKQNLSISTAVYMRHYPVPDRILKKVTDPPGTACKPGTHPSYIVNYDW</sequence>
<dbReference type="GeneID" id="108744054"/>
<dbReference type="Pfam" id="PF13855">
    <property type="entry name" value="LRR_8"/>
    <property type="match status" value="1"/>
</dbReference>
<dbReference type="OrthoDB" id="271226at2759"/>
<protein>
    <submittedName>
        <fullName evidence="4">Leucine-rich repeat-containing protein 23-like</fullName>
    </submittedName>
</protein>
<organism evidence="3 4">
    <name type="scientific">Agrilus planipennis</name>
    <name type="common">Emerald ash borer</name>
    <name type="synonym">Agrilus marcopoli</name>
    <dbReference type="NCBI Taxonomy" id="224129"/>
    <lineage>
        <taxon>Eukaryota</taxon>
        <taxon>Metazoa</taxon>
        <taxon>Ecdysozoa</taxon>
        <taxon>Arthropoda</taxon>
        <taxon>Hexapoda</taxon>
        <taxon>Insecta</taxon>
        <taxon>Pterygota</taxon>
        <taxon>Neoptera</taxon>
        <taxon>Endopterygota</taxon>
        <taxon>Coleoptera</taxon>
        <taxon>Polyphaga</taxon>
        <taxon>Elateriformia</taxon>
        <taxon>Buprestoidea</taxon>
        <taxon>Buprestidae</taxon>
        <taxon>Agrilinae</taxon>
        <taxon>Agrilus</taxon>
    </lineage>
</organism>
<dbReference type="Proteomes" id="UP000192223">
    <property type="component" value="Unplaced"/>
</dbReference>
<dbReference type="SUPFAM" id="SSF52058">
    <property type="entry name" value="L domain-like"/>
    <property type="match status" value="1"/>
</dbReference>
<dbReference type="PROSITE" id="PS51450">
    <property type="entry name" value="LRR"/>
    <property type="match status" value="2"/>
</dbReference>
<dbReference type="PANTHER" id="PTHR18849">
    <property type="entry name" value="LEUCINE RICH REPEAT PROTEIN"/>
    <property type="match status" value="1"/>
</dbReference>
<keyword evidence="1" id="KW-0433">Leucine-rich repeat</keyword>
<dbReference type="InterPro" id="IPR001611">
    <property type="entry name" value="Leu-rich_rpt"/>
</dbReference>
<dbReference type="KEGG" id="apln:108744054"/>